<evidence type="ECO:0000313" key="2">
    <source>
        <dbReference type="EMBL" id="KAJ8379333.1"/>
    </source>
</evidence>
<comment type="caution">
    <text evidence="2">The sequence shown here is derived from an EMBL/GenBank/DDBJ whole genome shotgun (WGS) entry which is preliminary data.</text>
</comment>
<reference evidence="2" key="1">
    <citation type="journal article" date="2023" name="Science">
        <title>Genome structures resolve the early diversification of teleost fishes.</title>
        <authorList>
            <person name="Parey E."/>
            <person name="Louis A."/>
            <person name="Montfort J."/>
            <person name="Bouchez O."/>
            <person name="Roques C."/>
            <person name="Iampietro C."/>
            <person name="Lluch J."/>
            <person name="Castinel A."/>
            <person name="Donnadieu C."/>
            <person name="Desvignes T."/>
            <person name="Floi Bucao C."/>
            <person name="Jouanno E."/>
            <person name="Wen M."/>
            <person name="Mejri S."/>
            <person name="Dirks R."/>
            <person name="Jansen H."/>
            <person name="Henkel C."/>
            <person name="Chen W.J."/>
            <person name="Zahm M."/>
            <person name="Cabau C."/>
            <person name="Klopp C."/>
            <person name="Thompson A.W."/>
            <person name="Robinson-Rechavi M."/>
            <person name="Braasch I."/>
            <person name="Lecointre G."/>
            <person name="Bobe J."/>
            <person name="Postlethwait J.H."/>
            <person name="Berthelot C."/>
            <person name="Roest Crollius H."/>
            <person name="Guiguen Y."/>
        </authorList>
    </citation>
    <scope>NUCLEOTIDE SEQUENCE</scope>
    <source>
        <strain evidence="2">WJC10195</strain>
    </source>
</reference>
<dbReference type="EMBL" id="JAINUF010000001">
    <property type="protein sequence ID" value="KAJ8379333.1"/>
    <property type="molecule type" value="Genomic_DNA"/>
</dbReference>
<dbReference type="AlphaFoldDB" id="A0A9Q1JB91"/>
<keyword evidence="1" id="KW-1133">Transmembrane helix</keyword>
<accession>A0A9Q1JB91</accession>
<organism evidence="2 3">
    <name type="scientific">Synaphobranchus kaupii</name>
    <name type="common">Kaup's arrowtooth eel</name>
    <dbReference type="NCBI Taxonomy" id="118154"/>
    <lineage>
        <taxon>Eukaryota</taxon>
        <taxon>Metazoa</taxon>
        <taxon>Chordata</taxon>
        <taxon>Craniata</taxon>
        <taxon>Vertebrata</taxon>
        <taxon>Euteleostomi</taxon>
        <taxon>Actinopterygii</taxon>
        <taxon>Neopterygii</taxon>
        <taxon>Teleostei</taxon>
        <taxon>Anguilliformes</taxon>
        <taxon>Synaphobranchidae</taxon>
        <taxon>Synaphobranchus</taxon>
    </lineage>
</organism>
<proteinExistence type="predicted"/>
<dbReference type="Proteomes" id="UP001152622">
    <property type="component" value="Chromosome 1"/>
</dbReference>
<sequence length="84" mass="10005">MFLASLNRGLFPSVSCSFFKYNWPISFYGCAEEYYLNQVFLWYLLKIVLKTYVALLYCILPPAAFFFKLSFNFQFRYVKLGCVM</sequence>
<evidence type="ECO:0000313" key="3">
    <source>
        <dbReference type="Proteomes" id="UP001152622"/>
    </source>
</evidence>
<protein>
    <submittedName>
        <fullName evidence="2">Uncharacterized protein</fullName>
    </submittedName>
</protein>
<keyword evidence="1" id="KW-0812">Transmembrane</keyword>
<name>A0A9Q1JB91_SYNKA</name>
<evidence type="ECO:0000256" key="1">
    <source>
        <dbReference type="SAM" id="Phobius"/>
    </source>
</evidence>
<gene>
    <name evidence="2" type="ORF">SKAU_G00001110</name>
</gene>
<keyword evidence="3" id="KW-1185">Reference proteome</keyword>
<feature type="transmembrane region" description="Helical" evidence="1">
    <location>
        <begin position="40"/>
        <end position="67"/>
    </location>
</feature>
<keyword evidence="1" id="KW-0472">Membrane</keyword>